<keyword evidence="1" id="KW-1133">Transmembrane helix</keyword>
<accession>A0A5D4SZY0</accession>
<gene>
    <name evidence="3" type="ORF">FZC76_14625</name>
</gene>
<keyword evidence="1" id="KW-0812">Transmembrane</keyword>
<dbReference type="OrthoDB" id="2356768at2"/>
<sequence>MGKLLFFFIIGTIGMTLRFFIMGELEWNQVFILLLFPIGALVVWFIHRWMVRRDVNYLPSNTDETWNTHMGERYSTSPKQLYKGKEKVAVYRRFYQHRWQHIVNEVVEGDGNWYMNLSFKLVAGEKVEFVEERSSLFKNNTDWIIMRDGVSVGKVKTEFSIKNAAKLKEALTVEIDDKVIYYQSFGIGSATDVLIDGHVVAKGKRSEVLRSKYHFELVDDGYAKHEEVLVMGFILFNYVHKQ</sequence>
<dbReference type="AlphaFoldDB" id="A0A5D4SZY0"/>
<dbReference type="Proteomes" id="UP000322524">
    <property type="component" value="Unassembled WGS sequence"/>
</dbReference>
<dbReference type="EMBL" id="VTEV01000005">
    <property type="protein sequence ID" value="TYS67792.1"/>
    <property type="molecule type" value="Genomic_DNA"/>
</dbReference>
<proteinExistence type="predicted"/>
<evidence type="ECO:0000313" key="4">
    <source>
        <dbReference type="Proteomes" id="UP000322524"/>
    </source>
</evidence>
<feature type="transmembrane region" description="Helical" evidence="1">
    <location>
        <begin position="5"/>
        <end position="21"/>
    </location>
</feature>
<dbReference type="RefSeq" id="WP_148988901.1">
    <property type="nucleotide sequence ID" value="NZ_VTEV01000005.1"/>
</dbReference>
<name>A0A5D4SZY0_9BACI</name>
<dbReference type="InterPro" id="IPR056944">
    <property type="entry name" value="Tubby_C-like"/>
</dbReference>
<evidence type="ECO:0000313" key="3">
    <source>
        <dbReference type="EMBL" id="TYS67792.1"/>
    </source>
</evidence>
<protein>
    <recommendedName>
        <fullName evidence="2">Tubby C-terminal domain-containing protein</fullName>
    </recommendedName>
</protein>
<evidence type="ECO:0000256" key="1">
    <source>
        <dbReference type="SAM" id="Phobius"/>
    </source>
</evidence>
<keyword evidence="1" id="KW-0472">Membrane</keyword>
<organism evidence="3 4">
    <name type="scientific">Sutcliffiella horikoshii</name>
    <dbReference type="NCBI Taxonomy" id="79883"/>
    <lineage>
        <taxon>Bacteria</taxon>
        <taxon>Bacillati</taxon>
        <taxon>Bacillota</taxon>
        <taxon>Bacilli</taxon>
        <taxon>Bacillales</taxon>
        <taxon>Bacillaceae</taxon>
        <taxon>Sutcliffiella</taxon>
    </lineage>
</organism>
<feature type="domain" description="Tubby C-terminal" evidence="2">
    <location>
        <begin position="72"/>
        <end position="236"/>
    </location>
</feature>
<evidence type="ECO:0000259" key="2">
    <source>
        <dbReference type="Pfam" id="PF23728"/>
    </source>
</evidence>
<dbReference type="Pfam" id="PF23728">
    <property type="entry name" value="Tubby_C_like"/>
    <property type="match status" value="1"/>
</dbReference>
<reference evidence="3 4" key="1">
    <citation type="submission" date="2019-08" db="EMBL/GenBank/DDBJ databases">
        <title>Bacillus genomes from the desert of Cuatro Cienegas, Coahuila.</title>
        <authorList>
            <person name="Olmedo-Alvarez G."/>
        </authorList>
    </citation>
    <scope>NUCLEOTIDE SEQUENCE [LARGE SCALE GENOMIC DNA]</scope>
    <source>
        <strain evidence="3 4">CH28_1T</strain>
    </source>
</reference>
<feature type="transmembrane region" description="Helical" evidence="1">
    <location>
        <begin position="27"/>
        <end position="46"/>
    </location>
</feature>
<comment type="caution">
    <text evidence="3">The sequence shown here is derived from an EMBL/GenBank/DDBJ whole genome shotgun (WGS) entry which is preliminary data.</text>
</comment>